<evidence type="ECO:0000256" key="2">
    <source>
        <dbReference type="ARBA" id="ARBA00009463"/>
    </source>
</evidence>
<evidence type="ECO:0000259" key="4">
    <source>
        <dbReference type="Pfam" id="PF00725"/>
    </source>
</evidence>
<dbReference type="InterPro" id="IPR006108">
    <property type="entry name" value="3HC_DH_C"/>
</dbReference>
<evidence type="ECO:0000256" key="3">
    <source>
        <dbReference type="ARBA" id="ARBA00023002"/>
    </source>
</evidence>
<accession>A0ABR7I1W7</accession>
<comment type="similarity">
    <text evidence="2">Belongs to the 3-hydroxyacyl-CoA dehydrogenase family.</text>
</comment>
<evidence type="ECO:0000259" key="5">
    <source>
        <dbReference type="Pfam" id="PF02737"/>
    </source>
</evidence>
<feature type="domain" description="3-hydroxyacyl-CoA dehydrogenase NAD binding" evidence="5">
    <location>
        <begin position="5"/>
        <end position="183"/>
    </location>
</feature>
<organism evidence="6 7">
    <name type="scientific">Blautia intestinalis</name>
    <dbReference type="NCBI Taxonomy" id="2763028"/>
    <lineage>
        <taxon>Bacteria</taxon>
        <taxon>Bacillati</taxon>
        <taxon>Bacillota</taxon>
        <taxon>Clostridia</taxon>
        <taxon>Lachnospirales</taxon>
        <taxon>Lachnospiraceae</taxon>
        <taxon>Blautia</taxon>
    </lineage>
</organism>
<comment type="pathway">
    <text evidence="1">Lipid metabolism; butanoate metabolism.</text>
</comment>
<dbReference type="InterPro" id="IPR036291">
    <property type="entry name" value="NAD(P)-bd_dom_sf"/>
</dbReference>
<gene>
    <name evidence="6" type="ORF">H8Z79_08560</name>
</gene>
<dbReference type="PIRSF" id="PIRSF000105">
    <property type="entry name" value="HCDH"/>
    <property type="match status" value="1"/>
</dbReference>
<keyword evidence="7" id="KW-1185">Reference proteome</keyword>
<dbReference type="Proteomes" id="UP000633936">
    <property type="component" value="Unassembled WGS sequence"/>
</dbReference>
<evidence type="ECO:0000313" key="7">
    <source>
        <dbReference type="Proteomes" id="UP000633936"/>
    </source>
</evidence>
<protein>
    <submittedName>
        <fullName evidence="6">3-hydroxybutyryl-CoA dehydrogenase</fullName>
    </submittedName>
</protein>
<reference evidence="6 7" key="1">
    <citation type="submission" date="2020-08" db="EMBL/GenBank/DDBJ databases">
        <title>Genome public.</title>
        <authorList>
            <person name="Liu C."/>
            <person name="Sun Q."/>
        </authorList>
    </citation>
    <scope>NUCLEOTIDE SEQUENCE [LARGE SCALE GENOMIC DNA]</scope>
    <source>
        <strain evidence="6 7">27-44</strain>
    </source>
</reference>
<sequence length="283" mass="30817">MGVNKVMVVGAGIMGSGIAQVCIEHGLTTVLTDVSKEFADKGKAKIEHFLQRKIEKGKITQEVKDHAMSLLTTSGDYKDGADADFVIEAATENVPIKLKIFEQLDEIVQENAILASNTSTISITKIAGATKHPDRVIGTHFFVPPPAMKLLEIIPGILTSEATEKAAFDFAEVIEKTAIKAPDTSGFLVNRMLVPMQNEAIFLAMEGNDPKDIDQAMKLGANFPMGPLELTDFAGLDTVLAVMTQMYEDLGDPKYRPCPLLKKMVNAHLLGRKTGKGFYDYTK</sequence>
<dbReference type="Gene3D" id="3.40.50.720">
    <property type="entry name" value="NAD(P)-binding Rossmann-like Domain"/>
    <property type="match status" value="1"/>
</dbReference>
<dbReference type="InterPro" id="IPR006176">
    <property type="entry name" value="3-OHacyl-CoA_DH_NAD-bd"/>
</dbReference>
<dbReference type="RefSeq" id="WP_015543335.1">
    <property type="nucleotide sequence ID" value="NZ_JACOQE010000004.1"/>
</dbReference>
<dbReference type="Gene3D" id="1.10.1040.10">
    <property type="entry name" value="N-(1-d-carboxylethyl)-l-norvaline Dehydrogenase, domain 2"/>
    <property type="match status" value="1"/>
</dbReference>
<evidence type="ECO:0000313" key="6">
    <source>
        <dbReference type="EMBL" id="MBC5740511.1"/>
    </source>
</evidence>
<dbReference type="PANTHER" id="PTHR48075:SF5">
    <property type="entry name" value="3-HYDROXYBUTYRYL-COA DEHYDROGENASE"/>
    <property type="match status" value="1"/>
</dbReference>
<feature type="domain" description="3-hydroxyacyl-CoA dehydrogenase C-terminal" evidence="4">
    <location>
        <begin position="186"/>
        <end position="281"/>
    </location>
</feature>
<dbReference type="SUPFAM" id="SSF48179">
    <property type="entry name" value="6-phosphogluconate dehydrogenase C-terminal domain-like"/>
    <property type="match status" value="1"/>
</dbReference>
<evidence type="ECO:0000256" key="1">
    <source>
        <dbReference type="ARBA" id="ARBA00005086"/>
    </source>
</evidence>
<dbReference type="InterPro" id="IPR008927">
    <property type="entry name" value="6-PGluconate_DH-like_C_sf"/>
</dbReference>
<dbReference type="InterPro" id="IPR013328">
    <property type="entry name" value="6PGD_dom2"/>
</dbReference>
<dbReference type="Pfam" id="PF00725">
    <property type="entry name" value="3HCDH"/>
    <property type="match status" value="1"/>
</dbReference>
<dbReference type="EMBL" id="JACOQE010000004">
    <property type="protein sequence ID" value="MBC5740511.1"/>
    <property type="molecule type" value="Genomic_DNA"/>
</dbReference>
<keyword evidence="3" id="KW-0560">Oxidoreductase</keyword>
<proteinExistence type="inferred from homology"/>
<dbReference type="Pfam" id="PF02737">
    <property type="entry name" value="3HCDH_N"/>
    <property type="match status" value="1"/>
</dbReference>
<name>A0ABR7I1W7_9FIRM</name>
<dbReference type="PANTHER" id="PTHR48075">
    <property type="entry name" value="3-HYDROXYACYL-COA DEHYDROGENASE FAMILY PROTEIN"/>
    <property type="match status" value="1"/>
</dbReference>
<comment type="caution">
    <text evidence="6">The sequence shown here is derived from an EMBL/GenBank/DDBJ whole genome shotgun (WGS) entry which is preliminary data.</text>
</comment>
<dbReference type="SUPFAM" id="SSF51735">
    <property type="entry name" value="NAD(P)-binding Rossmann-fold domains"/>
    <property type="match status" value="1"/>
</dbReference>
<dbReference type="InterPro" id="IPR022694">
    <property type="entry name" value="3-OHacyl-CoA_DH"/>
</dbReference>